<dbReference type="PANTHER" id="PTHR33164">
    <property type="entry name" value="TRANSCRIPTIONAL REGULATOR, MARR FAMILY"/>
    <property type="match status" value="1"/>
</dbReference>
<reference evidence="2" key="1">
    <citation type="submission" date="2016-04" db="EMBL/GenBank/DDBJ databases">
        <authorList>
            <person name="Evans L.H."/>
            <person name="Alamgir A."/>
            <person name="Owens N."/>
            <person name="Weber N.D."/>
            <person name="Virtaneva K."/>
            <person name="Barbian K."/>
            <person name="Babar A."/>
            <person name="Rosenke K."/>
        </authorList>
    </citation>
    <scope>NUCLEOTIDE SEQUENCE</scope>
    <source>
        <strain evidence="2">86</strain>
    </source>
</reference>
<gene>
    <name evidence="2" type="ORF">KL86DPRO_30095</name>
</gene>
<feature type="domain" description="HTH marR-type" evidence="1">
    <location>
        <begin position="9"/>
        <end position="140"/>
    </location>
</feature>
<dbReference type="EMBL" id="FLUQ01000003">
    <property type="protein sequence ID" value="SBW07658.1"/>
    <property type="molecule type" value="Genomic_DNA"/>
</dbReference>
<dbReference type="AlphaFoldDB" id="A0A212K7S0"/>
<dbReference type="InterPro" id="IPR036388">
    <property type="entry name" value="WH-like_DNA-bd_sf"/>
</dbReference>
<dbReference type="Pfam" id="PF13463">
    <property type="entry name" value="HTH_27"/>
    <property type="match status" value="1"/>
</dbReference>
<sequence>MADCAERSTPCYCTALRRAARAVTKLYDAALEPGGLKVTQFSLLRNVQRLGPVTFAALSGVVQLERTTLIRNLDVLVRQGLLEMRPNPPSRAHLICLTHKGEAEIEKNNPAWEAAQNAMETVLTGEERRFLRSVLKKLQQV</sequence>
<dbReference type="Gene3D" id="1.10.10.10">
    <property type="entry name" value="Winged helix-like DNA-binding domain superfamily/Winged helix DNA-binding domain"/>
    <property type="match status" value="1"/>
</dbReference>
<protein>
    <submittedName>
        <fullName evidence="2">Putative Multiple antibiotic resistance protein MarR</fullName>
    </submittedName>
</protein>
<dbReference type="PROSITE" id="PS50995">
    <property type="entry name" value="HTH_MARR_2"/>
    <property type="match status" value="1"/>
</dbReference>
<dbReference type="InterPro" id="IPR036390">
    <property type="entry name" value="WH_DNA-bd_sf"/>
</dbReference>
<organism evidence="2">
    <name type="scientific">uncultured delta proteobacterium</name>
    <dbReference type="NCBI Taxonomy" id="34034"/>
    <lineage>
        <taxon>Bacteria</taxon>
        <taxon>Deltaproteobacteria</taxon>
        <taxon>environmental samples</taxon>
    </lineage>
</organism>
<name>A0A212K7S0_9DELT</name>
<dbReference type="SMART" id="SM00347">
    <property type="entry name" value="HTH_MARR"/>
    <property type="match status" value="1"/>
</dbReference>
<dbReference type="SUPFAM" id="SSF46785">
    <property type="entry name" value="Winged helix' DNA-binding domain"/>
    <property type="match status" value="1"/>
</dbReference>
<dbReference type="InterPro" id="IPR000835">
    <property type="entry name" value="HTH_MarR-typ"/>
</dbReference>
<proteinExistence type="predicted"/>
<dbReference type="GO" id="GO:0003700">
    <property type="term" value="F:DNA-binding transcription factor activity"/>
    <property type="evidence" value="ECO:0007669"/>
    <property type="project" value="InterPro"/>
</dbReference>
<evidence type="ECO:0000259" key="1">
    <source>
        <dbReference type="PROSITE" id="PS50995"/>
    </source>
</evidence>
<accession>A0A212K7S0</accession>
<dbReference type="PANTHER" id="PTHR33164:SF105">
    <property type="entry name" value="TRANSCRIPTIONAL REPRESSOR PROTEIN-RELATED"/>
    <property type="match status" value="1"/>
</dbReference>
<dbReference type="InterPro" id="IPR039422">
    <property type="entry name" value="MarR/SlyA-like"/>
</dbReference>
<evidence type="ECO:0000313" key="2">
    <source>
        <dbReference type="EMBL" id="SBW07658.1"/>
    </source>
</evidence>
<dbReference type="GO" id="GO:0006950">
    <property type="term" value="P:response to stress"/>
    <property type="evidence" value="ECO:0007669"/>
    <property type="project" value="TreeGrafter"/>
</dbReference>